<accession>A0A1C7LSP4</accession>
<keyword evidence="3" id="KW-1185">Reference proteome</keyword>
<dbReference type="AlphaFoldDB" id="A0A1C7LSP4"/>
<dbReference type="OMA" id="DETHATH"/>
<feature type="region of interest" description="Disordered" evidence="1">
    <location>
        <begin position="1"/>
        <end position="83"/>
    </location>
</feature>
<name>A0A1C7LSP4_GRIFR</name>
<evidence type="ECO:0000313" key="3">
    <source>
        <dbReference type="Proteomes" id="UP000092993"/>
    </source>
</evidence>
<sequence>MSSPIDIPRASSSSAHSSSGSPTGLYVPIHKRVSSSSSPATRPEVLPLRSSNASPSSRRAKRASVTPVLTTSQRSDSHIHIPTPHKIPHIYSTTELLALSASPFVRLASAQRARVQQLLPTMLCEPVAAPSLAPAEKRRRRTGRKTAPSKKLSVKGENDMVAGDGSYMRCLRGRGCRETRTTRWFRRGMEECAGAGGSRMIRRLSCFQWPSGVAGVFFVTLDSREIICAK</sequence>
<feature type="compositionally biased region" description="Low complexity" evidence="1">
    <location>
        <begin position="10"/>
        <end position="21"/>
    </location>
</feature>
<gene>
    <name evidence="2" type="ORF">A0H81_12212</name>
</gene>
<dbReference type="Proteomes" id="UP000092993">
    <property type="component" value="Unassembled WGS sequence"/>
</dbReference>
<evidence type="ECO:0000313" key="2">
    <source>
        <dbReference type="EMBL" id="OBZ67548.1"/>
    </source>
</evidence>
<protein>
    <submittedName>
        <fullName evidence="2">Uncharacterized protein</fullName>
    </submittedName>
</protein>
<evidence type="ECO:0000256" key="1">
    <source>
        <dbReference type="SAM" id="MobiDB-lite"/>
    </source>
</evidence>
<dbReference type="EMBL" id="LUGG01000023">
    <property type="protein sequence ID" value="OBZ67548.1"/>
    <property type="molecule type" value="Genomic_DNA"/>
</dbReference>
<organism evidence="2 3">
    <name type="scientific">Grifola frondosa</name>
    <name type="common">Maitake</name>
    <name type="synonym">Polyporus frondosus</name>
    <dbReference type="NCBI Taxonomy" id="5627"/>
    <lineage>
        <taxon>Eukaryota</taxon>
        <taxon>Fungi</taxon>
        <taxon>Dikarya</taxon>
        <taxon>Basidiomycota</taxon>
        <taxon>Agaricomycotina</taxon>
        <taxon>Agaricomycetes</taxon>
        <taxon>Polyporales</taxon>
        <taxon>Grifolaceae</taxon>
        <taxon>Grifola</taxon>
    </lineage>
</organism>
<comment type="caution">
    <text evidence="2">The sequence shown here is derived from an EMBL/GenBank/DDBJ whole genome shotgun (WGS) entry which is preliminary data.</text>
</comment>
<reference evidence="2 3" key="1">
    <citation type="submission" date="2016-03" db="EMBL/GenBank/DDBJ databases">
        <title>Whole genome sequencing of Grifola frondosa 9006-11.</title>
        <authorList>
            <person name="Min B."/>
            <person name="Park H."/>
            <person name="Kim J.-G."/>
            <person name="Cho H."/>
            <person name="Oh Y.-L."/>
            <person name="Kong W.-S."/>
            <person name="Choi I.-G."/>
        </authorList>
    </citation>
    <scope>NUCLEOTIDE SEQUENCE [LARGE SCALE GENOMIC DNA]</scope>
    <source>
        <strain evidence="2 3">9006-11</strain>
    </source>
</reference>
<proteinExistence type="predicted"/>